<reference evidence="3" key="3">
    <citation type="submission" date="2020-06" db="EMBL/GenBank/DDBJ databases">
        <title>Helianthus annuus Genome sequencing and assembly Release 2.</title>
        <authorList>
            <person name="Gouzy J."/>
            <person name="Langlade N."/>
            <person name="Munos S."/>
        </authorList>
    </citation>
    <scope>NUCLEOTIDE SEQUENCE</scope>
    <source>
        <tissue evidence="3">Leaves</tissue>
    </source>
</reference>
<evidence type="ECO:0000313" key="3">
    <source>
        <dbReference type="EMBL" id="KAF5772693.1"/>
    </source>
</evidence>
<dbReference type="Gramene" id="mRNA:HanXRQr2_Chr13g0580231">
    <property type="protein sequence ID" value="mRNA:HanXRQr2_Chr13g0580231"/>
    <property type="gene ID" value="HanXRQr2_Chr13g0580231"/>
</dbReference>
<feature type="domain" description="HMA" evidence="2">
    <location>
        <begin position="19"/>
        <end position="86"/>
    </location>
</feature>
<evidence type="ECO:0000313" key="5">
    <source>
        <dbReference type="Proteomes" id="UP000215914"/>
    </source>
</evidence>
<keyword evidence="5" id="KW-1185">Reference proteome</keyword>
<dbReference type="EMBL" id="CM007899">
    <property type="protein sequence ID" value="OTG12772.1"/>
    <property type="molecule type" value="Genomic_DNA"/>
</dbReference>
<dbReference type="InterPro" id="IPR036163">
    <property type="entry name" value="HMA_dom_sf"/>
</dbReference>
<comment type="subcellular location">
    <subcellularLocation>
        <location evidence="1">Membrane</location>
        <topology evidence="1">Peripheral membrane protein</topology>
    </subcellularLocation>
</comment>
<reference evidence="3 5" key="1">
    <citation type="journal article" date="2017" name="Nature">
        <title>The sunflower genome provides insights into oil metabolism, flowering and Asterid evolution.</title>
        <authorList>
            <person name="Badouin H."/>
            <person name="Gouzy J."/>
            <person name="Grassa C.J."/>
            <person name="Murat F."/>
            <person name="Staton S.E."/>
            <person name="Cottret L."/>
            <person name="Lelandais-Briere C."/>
            <person name="Owens G.L."/>
            <person name="Carrere S."/>
            <person name="Mayjonade B."/>
            <person name="Legrand L."/>
            <person name="Gill N."/>
            <person name="Kane N.C."/>
            <person name="Bowers J.E."/>
            <person name="Hubner S."/>
            <person name="Bellec A."/>
            <person name="Berard A."/>
            <person name="Berges H."/>
            <person name="Blanchet N."/>
            <person name="Boniface M.C."/>
            <person name="Brunel D."/>
            <person name="Catrice O."/>
            <person name="Chaidir N."/>
            <person name="Claudel C."/>
            <person name="Donnadieu C."/>
            <person name="Faraut T."/>
            <person name="Fievet G."/>
            <person name="Helmstetter N."/>
            <person name="King M."/>
            <person name="Knapp S.J."/>
            <person name="Lai Z."/>
            <person name="Le Paslier M.C."/>
            <person name="Lippi Y."/>
            <person name="Lorenzon L."/>
            <person name="Mandel J.R."/>
            <person name="Marage G."/>
            <person name="Marchand G."/>
            <person name="Marquand E."/>
            <person name="Bret-Mestries E."/>
            <person name="Morien E."/>
            <person name="Nambeesan S."/>
            <person name="Nguyen T."/>
            <person name="Pegot-Espagnet P."/>
            <person name="Pouilly N."/>
            <person name="Raftis F."/>
            <person name="Sallet E."/>
            <person name="Schiex T."/>
            <person name="Thomas J."/>
            <person name="Vandecasteele C."/>
            <person name="Vares D."/>
            <person name="Vear F."/>
            <person name="Vautrin S."/>
            <person name="Crespi M."/>
            <person name="Mangin B."/>
            <person name="Burke J.M."/>
            <person name="Salse J."/>
            <person name="Munos S."/>
            <person name="Vincourt P."/>
            <person name="Rieseberg L.H."/>
            <person name="Langlade N.B."/>
        </authorList>
    </citation>
    <scope>NUCLEOTIDE SEQUENCE [LARGE SCALE GENOMIC DNA]</scope>
    <source>
        <strain evidence="5">cv. SF193</strain>
        <tissue evidence="3">Leaves</tissue>
    </source>
</reference>
<proteinExistence type="predicted"/>
<protein>
    <submittedName>
        <fullName evidence="3">Heavy metal-associated domain, HMA, heavy metal-associated domain superfamily</fullName>
    </submittedName>
    <submittedName>
        <fullName evidence="4">Putative heavy metal-associated domain, HMA</fullName>
    </submittedName>
</protein>
<evidence type="ECO:0000256" key="1">
    <source>
        <dbReference type="ARBA" id="ARBA00004170"/>
    </source>
</evidence>
<dbReference type="SUPFAM" id="SSF55008">
    <property type="entry name" value="HMA, heavy metal-associated domain"/>
    <property type="match status" value="2"/>
</dbReference>
<evidence type="ECO:0000313" key="4">
    <source>
        <dbReference type="EMBL" id="OTG12772.1"/>
    </source>
</evidence>
<organism evidence="4 5">
    <name type="scientific">Helianthus annuus</name>
    <name type="common">Common sunflower</name>
    <dbReference type="NCBI Taxonomy" id="4232"/>
    <lineage>
        <taxon>Eukaryota</taxon>
        <taxon>Viridiplantae</taxon>
        <taxon>Streptophyta</taxon>
        <taxon>Embryophyta</taxon>
        <taxon>Tracheophyta</taxon>
        <taxon>Spermatophyta</taxon>
        <taxon>Magnoliopsida</taxon>
        <taxon>eudicotyledons</taxon>
        <taxon>Gunneridae</taxon>
        <taxon>Pentapetalae</taxon>
        <taxon>asterids</taxon>
        <taxon>campanulids</taxon>
        <taxon>Asterales</taxon>
        <taxon>Asteraceae</taxon>
        <taxon>Asteroideae</taxon>
        <taxon>Heliantheae alliance</taxon>
        <taxon>Heliantheae</taxon>
        <taxon>Helianthus</taxon>
    </lineage>
</organism>
<dbReference type="InParanoid" id="A0A251TQ84"/>
<feature type="domain" description="HMA" evidence="2">
    <location>
        <begin position="108"/>
        <end position="178"/>
    </location>
</feature>
<reference evidence="4" key="2">
    <citation type="submission" date="2017-02" db="EMBL/GenBank/DDBJ databases">
        <title>Sunflower complete genome.</title>
        <authorList>
            <person name="Langlade N."/>
            <person name="Munos S."/>
        </authorList>
    </citation>
    <scope>NUCLEOTIDE SEQUENCE [LARGE SCALE GENOMIC DNA]</scope>
    <source>
        <tissue evidence="4">Leaves</tissue>
    </source>
</reference>
<dbReference type="Pfam" id="PF00403">
    <property type="entry name" value="HMA"/>
    <property type="match status" value="1"/>
</dbReference>
<gene>
    <name evidence="4" type="ORF">HannXRQ_Chr10g0313331</name>
    <name evidence="3" type="ORF">HanXRQr2_Chr13g0580231</name>
</gene>
<dbReference type="GO" id="GO:0009626">
    <property type="term" value="P:plant-type hypersensitive response"/>
    <property type="evidence" value="ECO:0007669"/>
    <property type="project" value="UniProtKB-KW"/>
</dbReference>
<dbReference type="PROSITE" id="PS50846">
    <property type="entry name" value="HMA_2"/>
    <property type="match status" value="2"/>
</dbReference>
<dbReference type="GO" id="GO:0046872">
    <property type="term" value="F:metal ion binding"/>
    <property type="evidence" value="ECO:0007669"/>
    <property type="project" value="InterPro"/>
</dbReference>
<accession>A0A251TQ84</accession>
<dbReference type="Proteomes" id="UP000215914">
    <property type="component" value="Chromosome 10"/>
</dbReference>
<dbReference type="EMBL" id="MNCJ02000328">
    <property type="protein sequence ID" value="KAF5772693.1"/>
    <property type="molecule type" value="Genomic_DNA"/>
</dbReference>
<name>A0A251TQ84_HELAN</name>
<dbReference type="AlphaFoldDB" id="A0A251TQ84"/>
<evidence type="ECO:0000259" key="2">
    <source>
        <dbReference type="PROSITE" id="PS50846"/>
    </source>
</evidence>
<dbReference type="Gene3D" id="3.30.70.100">
    <property type="match status" value="2"/>
</dbReference>
<dbReference type="PANTHER" id="PTHR46413">
    <property type="entry name" value="HEAVY METAL-ASSOCIATED ISOPRENYLATED PLANT PROTEIN 6"/>
    <property type="match status" value="1"/>
</dbReference>
<dbReference type="InterPro" id="IPR044594">
    <property type="entry name" value="HIPP01/3/5/6"/>
</dbReference>
<dbReference type="PANTHER" id="PTHR46413:SF34">
    <property type="entry name" value="HEAVY METAL-ASSOCIATED ISOPRENYLATED PLANT PROTEIN 3-LIKE"/>
    <property type="match status" value="1"/>
</dbReference>
<dbReference type="GO" id="GO:0016020">
    <property type="term" value="C:membrane"/>
    <property type="evidence" value="ECO:0007669"/>
    <property type="project" value="UniProtKB-SubCell"/>
</dbReference>
<dbReference type="InterPro" id="IPR006121">
    <property type="entry name" value="HMA_dom"/>
</dbReference>
<sequence length="247" mass="27856">MTQSNDNEKQINGGQKNDSVTMLLKFNMHCDRCARKVVKFVSSLQGVDSVTRRENDWKKIMVVGKVDPVKLREIVEVKYNKNVELISPATKKHLDFVKDEINHKQFPVTTVVLKVSLNCGGCRGCIKKIQKLIEEAKGFVEMSIDKSNNLVMVKGAMDMNVLMMTLKKKLKRQIEIVQAKGGSGKKGKGAGVSEGPSLVGYNYRMEIYAGQGQYTYPQYINRPENTFNYMNATQMFNDENPNACVVM</sequence>